<organism evidence="6 7">
    <name type="scientific">Anoxybacillus ayderensis</name>
    <dbReference type="NCBI Taxonomy" id="265546"/>
    <lineage>
        <taxon>Bacteria</taxon>
        <taxon>Bacillati</taxon>
        <taxon>Bacillota</taxon>
        <taxon>Bacilli</taxon>
        <taxon>Bacillales</taxon>
        <taxon>Anoxybacillaceae</taxon>
        <taxon>Anoxybacillus</taxon>
    </lineage>
</organism>
<dbReference type="EC" id="3.6.4.-" evidence="6"/>
<dbReference type="AlphaFoldDB" id="A0A0D0G797"/>
<dbReference type="GO" id="GO:0005524">
    <property type="term" value="F:ATP binding"/>
    <property type="evidence" value="ECO:0007669"/>
    <property type="project" value="UniProtKB-KW"/>
</dbReference>
<evidence type="ECO:0000256" key="3">
    <source>
        <dbReference type="ARBA" id="ARBA00023125"/>
    </source>
</evidence>
<dbReference type="PANTHER" id="PTHR30580:SF1">
    <property type="entry name" value="COMF OPERON PROTEIN 1"/>
    <property type="match status" value="1"/>
</dbReference>
<dbReference type="GO" id="GO:0006270">
    <property type="term" value="P:DNA replication initiation"/>
    <property type="evidence" value="ECO:0007669"/>
    <property type="project" value="TreeGrafter"/>
</dbReference>
<keyword evidence="6" id="KW-0378">Hydrolase</keyword>
<dbReference type="Gene3D" id="3.40.50.300">
    <property type="entry name" value="P-loop containing nucleotide triphosphate hydrolases"/>
    <property type="match status" value="2"/>
</dbReference>
<dbReference type="PROSITE" id="PS51192">
    <property type="entry name" value="HELICASE_ATP_BIND_1"/>
    <property type="match status" value="1"/>
</dbReference>
<dbReference type="CDD" id="cd17925">
    <property type="entry name" value="DEXDc_ComFA"/>
    <property type="match status" value="1"/>
</dbReference>
<evidence type="ECO:0000259" key="4">
    <source>
        <dbReference type="PROSITE" id="PS51192"/>
    </source>
</evidence>
<dbReference type="Proteomes" id="UP000032047">
    <property type="component" value="Unassembled WGS sequence"/>
</dbReference>
<evidence type="ECO:0000256" key="1">
    <source>
        <dbReference type="ARBA" id="ARBA00022741"/>
    </source>
</evidence>
<reference evidence="6 7" key="1">
    <citation type="submission" date="2015-01" db="EMBL/GenBank/DDBJ databases">
        <title>Genome sequence of Anoxybacillus ayderensis strain AB04.</title>
        <authorList>
            <person name="Belduz A.O."/>
            <person name="Canakci S."/>
            <person name="Chan K.-G."/>
            <person name="Kahar U.M."/>
            <person name="Yaakob A.S."/>
            <person name="Chan C.S."/>
            <person name="Goh K.M."/>
        </authorList>
    </citation>
    <scope>NUCLEOTIDE SEQUENCE [LARGE SCALE GENOMIC DNA]</scope>
    <source>
        <strain evidence="6 7">AB04</strain>
    </source>
</reference>
<dbReference type="FunFam" id="3.40.50.300:FF:001736">
    <property type="entry name" value="COMF operon protein 1"/>
    <property type="match status" value="1"/>
</dbReference>
<dbReference type="GO" id="GO:0006302">
    <property type="term" value="P:double-strand break repair"/>
    <property type="evidence" value="ECO:0007669"/>
    <property type="project" value="TreeGrafter"/>
</dbReference>
<sequence>MISANRRSGRLVHFFFSGVIRLYMAGKQLLKSGLSFPYDEKYVQVVESIVKTKKGYRCVRCDNEDQQLFASFPCARCGRICTYCRKCVTMGRCSECNPLVIWTGPIPSTSFSSPLKWSGKLSPAQQLASDEVCHAIDRNDSLLVWAVCGAGKTEVLFAGIDLALSHGKRVCIAAPRTDVVLELAPRLASVFPSVDMAALYGGSQDRGKLASLTVATTHQLLRYYRAFDVMIVDEVDAFPYSVDPMLSYAVERARKPTSSLIYLTATPNEQWQHEVKSGKRKAVMIPARYHRHPLPVPTFEWCGNWQKKWRHHRLPLCVIQWLHARLSQKKQAFLFVPHIEFLQQVVPYLQQFHPLIEGVHAEDPKRKEKVLAFRRGHIPILVTTTILERGVTVPNIDVAVFGAEQPIFTESALVQIAGRVGRSAQYPTGDIRFFHFGKTKAMVKAKRHIVRMNDEARKRGLLDE</sequence>
<dbReference type="PATRIC" id="fig|265546.4.peg.1498"/>
<dbReference type="GO" id="GO:0043138">
    <property type="term" value="F:3'-5' DNA helicase activity"/>
    <property type="evidence" value="ECO:0007669"/>
    <property type="project" value="TreeGrafter"/>
</dbReference>
<comment type="caution">
    <text evidence="6">The sequence shown here is derived from an EMBL/GenBank/DDBJ whole genome shotgun (WGS) entry which is preliminary data.</text>
</comment>
<dbReference type="GO" id="GO:0006310">
    <property type="term" value="P:DNA recombination"/>
    <property type="evidence" value="ECO:0007669"/>
    <property type="project" value="TreeGrafter"/>
</dbReference>
<name>A0A0D0G797_9BACL</name>
<dbReference type="InterPro" id="IPR006935">
    <property type="entry name" value="Helicase/UvrB_N"/>
</dbReference>
<dbReference type="SMART" id="SM00490">
    <property type="entry name" value="HELICc"/>
    <property type="match status" value="1"/>
</dbReference>
<accession>A0A0D0G797</accession>
<dbReference type="SMART" id="SM00487">
    <property type="entry name" value="DEXDc"/>
    <property type="match status" value="1"/>
</dbReference>
<dbReference type="Pfam" id="PF00271">
    <property type="entry name" value="Helicase_C"/>
    <property type="match status" value="1"/>
</dbReference>
<evidence type="ECO:0000313" key="7">
    <source>
        <dbReference type="Proteomes" id="UP000032047"/>
    </source>
</evidence>
<proteinExistence type="predicted"/>
<keyword evidence="2" id="KW-0067">ATP-binding</keyword>
<dbReference type="FunFam" id="3.40.50.300:FF:001697">
    <property type="entry name" value="ComF operon protein 1"/>
    <property type="match status" value="1"/>
</dbReference>
<dbReference type="EMBL" id="JXTG01000006">
    <property type="protein sequence ID" value="KIP21260.1"/>
    <property type="molecule type" value="Genomic_DNA"/>
</dbReference>
<dbReference type="PROSITE" id="PS51194">
    <property type="entry name" value="HELICASE_CTER"/>
    <property type="match status" value="1"/>
</dbReference>
<keyword evidence="3" id="KW-0238">DNA-binding</keyword>
<keyword evidence="7" id="KW-1185">Reference proteome</keyword>
<evidence type="ECO:0000256" key="2">
    <source>
        <dbReference type="ARBA" id="ARBA00022840"/>
    </source>
</evidence>
<dbReference type="SUPFAM" id="SSF52540">
    <property type="entry name" value="P-loop containing nucleoside triphosphate hydrolases"/>
    <property type="match status" value="1"/>
</dbReference>
<dbReference type="GO" id="GO:0003677">
    <property type="term" value="F:DNA binding"/>
    <property type="evidence" value="ECO:0007669"/>
    <property type="project" value="UniProtKB-KW"/>
</dbReference>
<evidence type="ECO:0000313" key="6">
    <source>
        <dbReference type="EMBL" id="KIP21260.1"/>
    </source>
</evidence>
<keyword evidence="1" id="KW-0547">Nucleotide-binding</keyword>
<dbReference type="InterPro" id="IPR014001">
    <property type="entry name" value="Helicase_ATP-bd"/>
</dbReference>
<feature type="domain" description="Helicase ATP-binding" evidence="4">
    <location>
        <begin position="133"/>
        <end position="285"/>
    </location>
</feature>
<dbReference type="Pfam" id="PF04851">
    <property type="entry name" value="ResIII"/>
    <property type="match status" value="1"/>
</dbReference>
<evidence type="ECO:0000259" key="5">
    <source>
        <dbReference type="PROSITE" id="PS51194"/>
    </source>
</evidence>
<dbReference type="InterPro" id="IPR027417">
    <property type="entry name" value="P-loop_NTPase"/>
</dbReference>
<feature type="domain" description="Helicase C-terminal" evidence="5">
    <location>
        <begin position="318"/>
        <end position="464"/>
    </location>
</feature>
<dbReference type="PANTHER" id="PTHR30580">
    <property type="entry name" value="PRIMOSOMAL PROTEIN N"/>
    <property type="match status" value="1"/>
</dbReference>
<gene>
    <name evidence="6" type="ORF">JV16_01498</name>
</gene>
<protein>
    <submittedName>
        <fullName evidence="6">Transcription-repair-coupling factor</fullName>
        <ecNumber evidence="6">3.6.4.-</ecNumber>
    </submittedName>
</protein>
<dbReference type="InterPro" id="IPR001650">
    <property type="entry name" value="Helicase_C-like"/>
</dbReference>
<dbReference type="GO" id="GO:0016787">
    <property type="term" value="F:hydrolase activity"/>
    <property type="evidence" value="ECO:0007669"/>
    <property type="project" value="UniProtKB-KW"/>
</dbReference>